<dbReference type="EMBL" id="FORQ01000001">
    <property type="protein sequence ID" value="SFI75789.1"/>
    <property type="molecule type" value="Genomic_DNA"/>
</dbReference>
<dbReference type="AlphaFoldDB" id="A0A1I3KTE9"/>
<keyword evidence="1" id="KW-0732">Signal</keyword>
<evidence type="ECO:0000313" key="2">
    <source>
        <dbReference type="EMBL" id="SFI75789.1"/>
    </source>
</evidence>
<feature type="signal peptide" evidence="1">
    <location>
        <begin position="1"/>
        <end position="17"/>
    </location>
</feature>
<dbReference type="RefSeq" id="WP_089819148.1">
    <property type="nucleotide sequence ID" value="NZ_FORQ01000001.1"/>
</dbReference>
<protein>
    <recommendedName>
        <fullName evidence="4">Lipoprotein</fullName>
    </recommendedName>
</protein>
<keyword evidence="3" id="KW-1185">Reference proteome</keyword>
<reference evidence="3" key="1">
    <citation type="submission" date="2016-10" db="EMBL/GenBank/DDBJ databases">
        <authorList>
            <person name="Varghese N."/>
            <person name="Submissions S."/>
        </authorList>
    </citation>
    <scope>NUCLEOTIDE SEQUENCE [LARGE SCALE GENOMIC DNA]</scope>
    <source>
        <strain evidence="3">DSM 22251</strain>
    </source>
</reference>
<proteinExistence type="predicted"/>
<evidence type="ECO:0000313" key="3">
    <source>
        <dbReference type="Proteomes" id="UP000242560"/>
    </source>
</evidence>
<feature type="chain" id="PRO_5015302817" description="Lipoprotein" evidence="1">
    <location>
        <begin position="18"/>
        <end position="143"/>
    </location>
</feature>
<accession>A0A1I3KTE9</accession>
<evidence type="ECO:0000256" key="1">
    <source>
        <dbReference type="SAM" id="SignalP"/>
    </source>
</evidence>
<gene>
    <name evidence="2" type="ORF">SAMN05421638_1009</name>
</gene>
<evidence type="ECO:0008006" key="4">
    <source>
        <dbReference type="Google" id="ProtNLM"/>
    </source>
</evidence>
<organism evidence="2 3">
    <name type="scientific">Kaistella treverensis</name>
    <dbReference type="NCBI Taxonomy" id="631455"/>
    <lineage>
        <taxon>Bacteria</taxon>
        <taxon>Pseudomonadati</taxon>
        <taxon>Bacteroidota</taxon>
        <taxon>Flavobacteriia</taxon>
        <taxon>Flavobacteriales</taxon>
        <taxon>Weeksellaceae</taxon>
        <taxon>Chryseobacterium group</taxon>
        <taxon>Kaistella</taxon>
    </lineage>
</organism>
<sequence>MKNLFFVLTFLFLTACASPNKYRDFDYSYARSGGLSPIYENLLIKGHKVHYSFEGQNQKVKKDFRITNRELHRIEKALATNNFRTIQEDYNKLYDNISTTINVKKGDNSGSKSDASNIMPKDKARWDSVVVVFHDIINDNLKK</sequence>
<name>A0A1I3KTE9_9FLAO</name>
<dbReference type="Proteomes" id="UP000242560">
    <property type="component" value="Unassembled WGS sequence"/>
</dbReference>
<dbReference type="PROSITE" id="PS51257">
    <property type="entry name" value="PROKAR_LIPOPROTEIN"/>
    <property type="match status" value="1"/>
</dbReference>